<reference evidence="4" key="2">
    <citation type="submission" date="2017-02" db="EMBL/GenBank/DDBJ databases">
        <title>Sunflower complete genome.</title>
        <authorList>
            <person name="Langlade N."/>
            <person name="Munos S."/>
        </authorList>
    </citation>
    <scope>NUCLEOTIDE SEQUENCE [LARGE SCALE GENOMIC DNA]</scope>
    <source>
        <tissue evidence="4">Leaves</tissue>
    </source>
</reference>
<evidence type="ECO:0000256" key="2">
    <source>
        <dbReference type="PROSITE-ProRule" id="PRU00708"/>
    </source>
</evidence>
<dbReference type="PANTHER" id="PTHR47926:SF436">
    <property type="entry name" value="PENTATRICOPEPTIDE REPEAT-CONTAINING PROTEIN ELI1, CHLOROPLASTIC-LIKE ISOFORM X2"/>
    <property type="match status" value="1"/>
</dbReference>
<dbReference type="Gramene" id="mRNA:HanXRQr2_Chr16g0738701">
    <property type="protein sequence ID" value="CDS:HanXRQr2_Chr16g0738701.1"/>
    <property type="gene ID" value="HanXRQr2_Chr16g0738701"/>
</dbReference>
<keyword evidence="5" id="KW-1185">Reference proteome</keyword>
<evidence type="ECO:0000313" key="5">
    <source>
        <dbReference type="Proteomes" id="UP000215914"/>
    </source>
</evidence>
<sequence>MFSHIQNPNIFTWNTIIRSFSRSSNPRMAISLFIEMLCNSVVDPDNLTYPSVFKAYAELGLCKNGAQLHGRVLKLGLLFDDYITILCTCMRITGVSMRRLRCF</sequence>
<dbReference type="PANTHER" id="PTHR47926">
    <property type="entry name" value="PENTATRICOPEPTIDE REPEAT-CONTAINING PROTEIN"/>
    <property type="match status" value="1"/>
</dbReference>
<evidence type="ECO:0000313" key="3">
    <source>
        <dbReference type="EMBL" id="KAF5759223.1"/>
    </source>
</evidence>
<dbReference type="Proteomes" id="UP000215914">
    <property type="component" value="Chromosome 16"/>
</dbReference>
<keyword evidence="1" id="KW-0677">Repeat</keyword>
<dbReference type="PROSITE" id="PS51375">
    <property type="entry name" value="PPR"/>
    <property type="match status" value="1"/>
</dbReference>
<dbReference type="InterPro" id="IPR046960">
    <property type="entry name" value="PPR_At4g14850-like_plant"/>
</dbReference>
<dbReference type="GO" id="GO:0003723">
    <property type="term" value="F:RNA binding"/>
    <property type="evidence" value="ECO:0007669"/>
    <property type="project" value="InterPro"/>
</dbReference>
<dbReference type="InParanoid" id="A0A251RXW8"/>
<evidence type="ECO:0000256" key="1">
    <source>
        <dbReference type="ARBA" id="ARBA00022737"/>
    </source>
</evidence>
<dbReference type="GO" id="GO:0009451">
    <property type="term" value="P:RNA modification"/>
    <property type="evidence" value="ECO:0007669"/>
    <property type="project" value="InterPro"/>
</dbReference>
<proteinExistence type="predicted"/>
<dbReference type="InterPro" id="IPR011990">
    <property type="entry name" value="TPR-like_helical_dom_sf"/>
</dbReference>
<reference evidence="3" key="3">
    <citation type="submission" date="2020-06" db="EMBL/GenBank/DDBJ databases">
        <title>Helianthus annuus Genome sequencing and assembly Release 2.</title>
        <authorList>
            <person name="Gouzy J."/>
            <person name="Langlade N."/>
            <person name="Munos S."/>
        </authorList>
    </citation>
    <scope>NUCLEOTIDE SEQUENCE</scope>
    <source>
        <tissue evidence="3">Leaves</tissue>
    </source>
</reference>
<dbReference type="NCBIfam" id="TIGR00756">
    <property type="entry name" value="PPR"/>
    <property type="match status" value="1"/>
</dbReference>
<dbReference type="EMBL" id="MNCJ02000331">
    <property type="protein sequence ID" value="KAF5759223.1"/>
    <property type="molecule type" value="Genomic_DNA"/>
</dbReference>
<accession>A0A251RXW8</accession>
<evidence type="ECO:0000313" key="4">
    <source>
        <dbReference type="EMBL" id="OTF91228.1"/>
    </source>
</evidence>
<dbReference type="OMA" id="MENACYM"/>
<dbReference type="Gene3D" id="1.25.40.10">
    <property type="entry name" value="Tetratricopeptide repeat domain"/>
    <property type="match status" value="1"/>
</dbReference>
<dbReference type="InterPro" id="IPR002885">
    <property type="entry name" value="PPR_rpt"/>
</dbReference>
<dbReference type="AlphaFoldDB" id="A0A251RXW8"/>
<protein>
    <submittedName>
        <fullName evidence="4">Putative pentatricopeptide repeat protein</fullName>
    </submittedName>
    <submittedName>
        <fullName evidence="3">Tetratricopeptide-like helical domain superfamily</fullName>
    </submittedName>
</protein>
<name>A0A251RXW8_HELAN</name>
<organism evidence="4 5">
    <name type="scientific">Helianthus annuus</name>
    <name type="common">Common sunflower</name>
    <dbReference type="NCBI Taxonomy" id="4232"/>
    <lineage>
        <taxon>Eukaryota</taxon>
        <taxon>Viridiplantae</taxon>
        <taxon>Streptophyta</taxon>
        <taxon>Embryophyta</taxon>
        <taxon>Tracheophyta</taxon>
        <taxon>Spermatophyta</taxon>
        <taxon>Magnoliopsida</taxon>
        <taxon>eudicotyledons</taxon>
        <taxon>Gunneridae</taxon>
        <taxon>Pentapetalae</taxon>
        <taxon>asterids</taxon>
        <taxon>campanulids</taxon>
        <taxon>Asterales</taxon>
        <taxon>Asteraceae</taxon>
        <taxon>Asteroideae</taxon>
        <taxon>Heliantheae alliance</taxon>
        <taxon>Heliantheae</taxon>
        <taxon>Helianthus</taxon>
    </lineage>
</organism>
<gene>
    <name evidence="4" type="ORF">HannXRQ_Chr16g0508441</name>
    <name evidence="3" type="ORF">HanXRQr2_Chr16g0738701</name>
</gene>
<dbReference type="EMBL" id="CM007905">
    <property type="protein sequence ID" value="OTF91228.1"/>
    <property type="molecule type" value="Genomic_DNA"/>
</dbReference>
<feature type="repeat" description="PPR" evidence="2">
    <location>
        <begin position="9"/>
        <end position="43"/>
    </location>
</feature>
<dbReference type="Pfam" id="PF13041">
    <property type="entry name" value="PPR_2"/>
    <property type="match status" value="1"/>
</dbReference>
<reference evidence="3 5" key="1">
    <citation type="journal article" date="2017" name="Nature">
        <title>The sunflower genome provides insights into oil metabolism, flowering and Asterid evolution.</title>
        <authorList>
            <person name="Badouin H."/>
            <person name="Gouzy J."/>
            <person name="Grassa C.J."/>
            <person name="Murat F."/>
            <person name="Staton S.E."/>
            <person name="Cottret L."/>
            <person name="Lelandais-Briere C."/>
            <person name="Owens G.L."/>
            <person name="Carrere S."/>
            <person name="Mayjonade B."/>
            <person name="Legrand L."/>
            <person name="Gill N."/>
            <person name="Kane N.C."/>
            <person name="Bowers J.E."/>
            <person name="Hubner S."/>
            <person name="Bellec A."/>
            <person name="Berard A."/>
            <person name="Berges H."/>
            <person name="Blanchet N."/>
            <person name="Boniface M.C."/>
            <person name="Brunel D."/>
            <person name="Catrice O."/>
            <person name="Chaidir N."/>
            <person name="Claudel C."/>
            <person name="Donnadieu C."/>
            <person name="Faraut T."/>
            <person name="Fievet G."/>
            <person name="Helmstetter N."/>
            <person name="King M."/>
            <person name="Knapp S.J."/>
            <person name="Lai Z."/>
            <person name="Le Paslier M.C."/>
            <person name="Lippi Y."/>
            <person name="Lorenzon L."/>
            <person name="Mandel J.R."/>
            <person name="Marage G."/>
            <person name="Marchand G."/>
            <person name="Marquand E."/>
            <person name="Bret-Mestries E."/>
            <person name="Morien E."/>
            <person name="Nambeesan S."/>
            <person name="Nguyen T."/>
            <person name="Pegot-Espagnet P."/>
            <person name="Pouilly N."/>
            <person name="Raftis F."/>
            <person name="Sallet E."/>
            <person name="Schiex T."/>
            <person name="Thomas J."/>
            <person name="Vandecasteele C."/>
            <person name="Vares D."/>
            <person name="Vear F."/>
            <person name="Vautrin S."/>
            <person name="Crespi M."/>
            <person name="Mangin B."/>
            <person name="Burke J.M."/>
            <person name="Salse J."/>
            <person name="Munos S."/>
            <person name="Vincourt P."/>
            <person name="Rieseberg L.H."/>
            <person name="Langlade N.B."/>
        </authorList>
    </citation>
    <scope>NUCLEOTIDE SEQUENCE [LARGE SCALE GENOMIC DNA]</scope>
    <source>
        <strain evidence="5">cv. SF193</strain>
        <tissue evidence="3">Leaves</tissue>
    </source>
</reference>